<organism evidence="3 4">
    <name type="scientific">Sabulicella glaciei</name>
    <dbReference type="NCBI Taxonomy" id="2984948"/>
    <lineage>
        <taxon>Bacteria</taxon>
        <taxon>Pseudomonadati</taxon>
        <taxon>Pseudomonadota</taxon>
        <taxon>Alphaproteobacteria</taxon>
        <taxon>Acetobacterales</taxon>
        <taxon>Acetobacteraceae</taxon>
        <taxon>Sabulicella</taxon>
    </lineage>
</organism>
<dbReference type="CDD" id="cd06170">
    <property type="entry name" value="LuxR_C_like"/>
    <property type="match status" value="1"/>
</dbReference>
<accession>A0ABT3P287</accession>
<dbReference type="PROSITE" id="PS00622">
    <property type="entry name" value="HTH_LUXR_1"/>
    <property type="match status" value="1"/>
</dbReference>
<dbReference type="InterPro" id="IPR016032">
    <property type="entry name" value="Sig_transdc_resp-reg_C-effctor"/>
</dbReference>
<sequence>MARPQTRYARNGEVHLAYQVVGNGPVDLVYVPGFINNLDLQWEHEGYAHLLTRLAAFSRLILFDKRGTGLSDPVTEAPTLEQRMDDVRAIMDTVGSERAFLVGASEGGAMAALFAATYPDRTRGLVLYGAYPSFAAYVSGPEKTERFLAEIEADWGTGMMLGRFDPVHQSDLDLRSWWSRHERLGASPRMAQQLVRMNASIDIRPILPAIRVPTLVLHRAGDTWIGHEAGPFLAAHIPGARLATVPGDAHPIWMGDVGPVADEIEAFVTGQRPSVAGVADRVLATVLAAEVADPERGAAALGDAAWCARLDRWRVEANAVLAARSGVRPGASLLPDGTLLASFDGPARAVRCAVALREAAQHLLDRGLRCGLHVGEVAAAPLGEVGANAGLALHVARRIAALAAPGEVLVSGTVRDLVAGSGLRFRERETRLPLGPEAGGVRLPLLALAGDDAAAPRPSGKGVSVPAPRQSDALPPGLAELSPREREVLRLMARGLSNPAIAASLGVSENTVKRQATNVLLKLGAPSRSAAAALAARAGLA</sequence>
<proteinExistence type="predicted"/>
<feature type="region of interest" description="Disordered" evidence="1">
    <location>
        <begin position="453"/>
        <end position="478"/>
    </location>
</feature>
<reference evidence="3 4" key="1">
    <citation type="submission" date="2022-10" db="EMBL/GenBank/DDBJ databases">
        <title>Roseococcus glaciei nov., sp. nov., isolated from glacier.</title>
        <authorList>
            <person name="Liu Q."/>
            <person name="Xin Y.-H."/>
        </authorList>
    </citation>
    <scope>NUCLEOTIDE SEQUENCE [LARGE SCALE GENOMIC DNA]</scope>
    <source>
        <strain evidence="3 4">MDT2-1-1</strain>
    </source>
</reference>
<keyword evidence="4" id="KW-1185">Reference proteome</keyword>
<dbReference type="InterPro" id="IPR029058">
    <property type="entry name" value="AB_hydrolase_fold"/>
</dbReference>
<dbReference type="GO" id="GO:0016787">
    <property type="term" value="F:hydrolase activity"/>
    <property type="evidence" value="ECO:0007669"/>
    <property type="project" value="UniProtKB-KW"/>
</dbReference>
<dbReference type="SUPFAM" id="SSF46894">
    <property type="entry name" value="C-terminal effector domain of the bipartite response regulators"/>
    <property type="match status" value="1"/>
</dbReference>
<dbReference type="InterPro" id="IPR022742">
    <property type="entry name" value="Hydrolase_4"/>
</dbReference>
<dbReference type="RefSeq" id="WP_301592496.1">
    <property type="nucleotide sequence ID" value="NZ_JAPFQI010000032.1"/>
</dbReference>
<dbReference type="Pfam" id="PF00196">
    <property type="entry name" value="GerE"/>
    <property type="match status" value="1"/>
</dbReference>
<feature type="domain" description="HTH luxR-type" evidence="2">
    <location>
        <begin position="474"/>
        <end position="539"/>
    </location>
</feature>
<dbReference type="EMBL" id="JAPFQI010000032">
    <property type="protein sequence ID" value="MCW8088298.1"/>
    <property type="molecule type" value="Genomic_DNA"/>
</dbReference>
<evidence type="ECO:0000256" key="1">
    <source>
        <dbReference type="SAM" id="MobiDB-lite"/>
    </source>
</evidence>
<protein>
    <submittedName>
        <fullName evidence="3">Alpha/beta fold hydrolase</fullName>
    </submittedName>
</protein>
<dbReference type="PANTHER" id="PTHR43433">
    <property type="entry name" value="HYDROLASE, ALPHA/BETA FOLD FAMILY PROTEIN"/>
    <property type="match status" value="1"/>
</dbReference>
<dbReference type="PRINTS" id="PR00111">
    <property type="entry name" value="ABHYDROLASE"/>
</dbReference>
<evidence type="ECO:0000259" key="2">
    <source>
        <dbReference type="PROSITE" id="PS50043"/>
    </source>
</evidence>
<dbReference type="SMART" id="SM00421">
    <property type="entry name" value="HTH_LUXR"/>
    <property type="match status" value="1"/>
</dbReference>
<dbReference type="PANTHER" id="PTHR43433:SF8">
    <property type="entry name" value="BIFUNCTIONAL LIPASE_ADENYLATE CYCLASE LIPJ"/>
    <property type="match status" value="1"/>
</dbReference>
<dbReference type="Gene3D" id="3.30.70.1230">
    <property type="entry name" value="Nucleotide cyclase"/>
    <property type="match status" value="1"/>
</dbReference>
<name>A0ABT3P287_9PROT</name>
<dbReference type="Proteomes" id="UP001526430">
    <property type="component" value="Unassembled WGS sequence"/>
</dbReference>
<dbReference type="PROSITE" id="PS50043">
    <property type="entry name" value="HTH_LUXR_2"/>
    <property type="match status" value="1"/>
</dbReference>
<dbReference type="InterPro" id="IPR050471">
    <property type="entry name" value="AB_hydrolase"/>
</dbReference>
<dbReference type="Pfam" id="PF12146">
    <property type="entry name" value="Hydrolase_4"/>
    <property type="match status" value="1"/>
</dbReference>
<comment type="caution">
    <text evidence="3">The sequence shown here is derived from an EMBL/GenBank/DDBJ whole genome shotgun (WGS) entry which is preliminary data.</text>
</comment>
<dbReference type="PRINTS" id="PR00038">
    <property type="entry name" value="HTHLUXR"/>
</dbReference>
<dbReference type="Gene3D" id="3.40.50.1820">
    <property type="entry name" value="alpha/beta hydrolase"/>
    <property type="match status" value="1"/>
</dbReference>
<dbReference type="InterPro" id="IPR029787">
    <property type="entry name" value="Nucleotide_cyclase"/>
</dbReference>
<dbReference type="InterPro" id="IPR001054">
    <property type="entry name" value="A/G_cyclase"/>
</dbReference>
<keyword evidence="3" id="KW-0378">Hydrolase</keyword>
<dbReference type="CDD" id="cd07302">
    <property type="entry name" value="CHD"/>
    <property type="match status" value="1"/>
</dbReference>
<dbReference type="InterPro" id="IPR000073">
    <property type="entry name" value="AB_hydrolase_1"/>
</dbReference>
<evidence type="ECO:0000313" key="3">
    <source>
        <dbReference type="EMBL" id="MCW8088298.1"/>
    </source>
</evidence>
<dbReference type="SUPFAM" id="SSF53474">
    <property type="entry name" value="alpha/beta-Hydrolases"/>
    <property type="match status" value="1"/>
</dbReference>
<dbReference type="Gene3D" id="1.10.10.10">
    <property type="entry name" value="Winged helix-like DNA-binding domain superfamily/Winged helix DNA-binding domain"/>
    <property type="match status" value="1"/>
</dbReference>
<dbReference type="InterPro" id="IPR036388">
    <property type="entry name" value="WH-like_DNA-bd_sf"/>
</dbReference>
<dbReference type="SUPFAM" id="SSF55073">
    <property type="entry name" value="Nucleotide cyclase"/>
    <property type="match status" value="1"/>
</dbReference>
<evidence type="ECO:0000313" key="4">
    <source>
        <dbReference type="Proteomes" id="UP001526430"/>
    </source>
</evidence>
<dbReference type="InterPro" id="IPR000792">
    <property type="entry name" value="Tscrpt_reg_LuxR_C"/>
</dbReference>
<gene>
    <name evidence="3" type="ORF">OF850_22170</name>
</gene>